<name>A0ABV6KDN1_9BACI</name>
<gene>
    <name evidence="1" type="ORF">ACFFHM_13185</name>
</gene>
<evidence type="ECO:0000313" key="1">
    <source>
        <dbReference type="EMBL" id="MFC0471417.1"/>
    </source>
</evidence>
<dbReference type="RefSeq" id="WP_335961884.1">
    <property type="nucleotide sequence ID" value="NZ_JAXBLX010000021.1"/>
</dbReference>
<organism evidence="1 2">
    <name type="scientific">Halalkalibacter kiskunsagensis</name>
    <dbReference type="NCBI Taxonomy" id="1548599"/>
    <lineage>
        <taxon>Bacteria</taxon>
        <taxon>Bacillati</taxon>
        <taxon>Bacillota</taxon>
        <taxon>Bacilli</taxon>
        <taxon>Bacillales</taxon>
        <taxon>Bacillaceae</taxon>
        <taxon>Halalkalibacter</taxon>
    </lineage>
</organism>
<dbReference type="Proteomes" id="UP001589838">
    <property type="component" value="Unassembled WGS sequence"/>
</dbReference>
<evidence type="ECO:0000313" key="2">
    <source>
        <dbReference type="Proteomes" id="UP001589838"/>
    </source>
</evidence>
<protein>
    <submittedName>
        <fullName evidence="1">Uncharacterized protein</fullName>
    </submittedName>
</protein>
<sequence length="82" mass="9542">MYQEHDHVLRVIDFKKTEHNTIFVKFTGFDAVFGKDLEGEVKFVAGMPFGDLIHPQRSSLSSECRQFVREMLLNKYNAGEFN</sequence>
<comment type="caution">
    <text evidence="1">The sequence shown here is derived from an EMBL/GenBank/DDBJ whole genome shotgun (WGS) entry which is preliminary data.</text>
</comment>
<reference evidence="1 2" key="1">
    <citation type="submission" date="2024-09" db="EMBL/GenBank/DDBJ databases">
        <authorList>
            <person name="Sun Q."/>
            <person name="Mori K."/>
        </authorList>
    </citation>
    <scope>NUCLEOTIDE SEQUENCE [LARGE SCALE GENOMIC DNA]</scope>
    <source>
        <strain evidence="1 2">NCAIM B.02610</strain>
    </source>
</reference>
<keyword evidence="2" id="KW-1185">Reference proteome</keyword>
<dbReference type="EMBL" id="JBHLUX010000033">
    <property type="protein sequence ID" value="MFC0471417.1"/>
    <property type="molecule type" value="Genomic_DNA"/>
</dbReference>
<accession>A0ABV6KDN1</accession>
<proteinExistence type="predicted"/>